<gene>
    <name evidence="1" type="ORF">LCGC14_1433340</name>
</gene>
<proteinExistence type="predicted"/>
<dbReference type="EMBL" id="LAZR01009687">
    <property type="protein sequence ID" value="KKM71171.1"/>
    <property type="molecule type" value="Genomic_DNA"/>
</dbReference>
<comment type="caution">
    <text evidence="1">The sequence shown here is derived from an EMBL/GenBank/DDBJ whole genome shotgun (WGS) entry which is preliminary data.</text>
</comment>
<organism evidence="1">
    <name type="scientific">marine sediment metagenome</name>
    <dbReference type="NCBI Taxonomy" id="412755"/>
    <lineage>
        <taxon>unclassified sequences</taxon>
        <taxon>metagenomes</taxon>
        <taxon>ecological metagenomes</taxon>
    </lineage>
</organism>
<accession>A0A0F9K950</accession>
<protein>
    <submittedName>
        <fullName evidence="1">Uncharacterized protein</fullName>
    </submittedName>
</protein>
<sequence>MPSLHNQGMEHYPIPDKRYYDCFLCRKSHSSFTSPENITIVITKKKQYDTITREYVCKECASKLPTKMTRLATEKESNSYLERFMDMRFGKI</sequence>
<name>A0A0F9K950_9ZZZZ</name>
<reference evidence="1" key="1">
    <citation type="journal article" date="2015" name="Nature">
        <title>Complex archaea that bridge the gap between prokaryotes and eukaryotes.</title>
        <authorList>
            <person name="Spang A."/>
            <person name="Saw J.H."/>
            <person name="Jorgensen S.L."/>
            <person name="Zaremba-Niedzwiedzka K."/>
            <person name="Martijn J."/>
            <person name="Lind A.E."/>
            <person name="van Eijk R."/>
            <person name="Schleper C."/>
            <person name="Guy L."/>
            <person name="Ettema T.J."/>
        </authorList>
    </citation>
    <scope>NUCLEOTIDE SEQUENCE</scope>
</reference>
<dbReference type="AlphaFoldDB" id="A0A0F9K950"/>
<evidence type="ECO:0000313" key="1">
    <source>
        <dbReference type="EMBL" id="KKM71171.1"/>
    </source>
</evidence>